<dbReference type="VEuPathDB" id="TriTrypDB:TcCL_ESM01072"/>
<name>A0A2V2VLT5_TRYCR</name>
<evidence type="ECO:0008006" key="4">
    <source>
        <dbReference type="Google" id="ProtNLM"/>
    </source>
</evidence>
<dbReference type="Proteomes" id="UP000246121">
    <property type="component" value="Unassembled WGS sequence"/>
</dbReference>
<keyword evidence="1" id="KW-1133">Transmembrane helix</keyword>
<dbReference type="VEuPathDB" id="TriTrypDB:TcYC6_0098010"/>
<dbReference type="VEuPathDB" id="TriTrypDB:TcG_01042"/>
<comment type="caution">
    <text evidence="2">The sequence shown here is derived from an EMBL/GenBank/DDBJ whole genome shotgun (WGS) entry which is preliminary data.</text>
</comment>
<keyword evidence="1" id="KW-0812">Transmembrane</keyword>
<evidence type="ECO:0000313" key="3">
    <source>
        <dbReference type="Proteomes" id="UP000246121"/>
    </source>
</evidence>
<dbReference type="VEuPathDB" id="TriTrypDB:BCY84_01102"/>
<feature type="transmembrane region" description="Helical" evidence="1">
    <location>
        <begin position="91"/>
        <end position="115"/>
    </location>
</feature>
<evidence type="ECO:0000313" key="2">
    <source>
        <dbReference type="EMBL" id="PWU96676.1"/>
    </source>
</evidence>
<dbReference type="VEuPathDB" id="TriTrypDB:TcBrA4_0028190"/>
<accession>A0A2V2VLT5</accession>
<evidence type="ECO:0000256" key="1">
    <source>
        <dbReference type="SAM" id="Phobius"/>
    </source>
</evidence>
<protein>
    <recommendedName>
        <fullName evidence="4">Transmembrane protein 230</fullName>
    </recommendedName>
</protein>
<gene>
    <name evidence="2" type="ORF">C4B63_18g1157c</name>
</gene>
<dbReference type="VEuPathDB" id="TriTrypDB:C4B63_18g1157c"/>
<feature type="transmembrane region" description="Helical" evidence="1">
    <location>
        <begin position="60"/>
        <end position="84"/>
    </location>
</feature>
<dbReference type="VEuPathDB" id="TriTrypDB:TcCLB.509063.4"/>
<dbReference type="VEuPathDB" id="TriTrypDB:C3747_28g207c"/>
<proteinExistence type="predicted"/>
<dbReference type="VEuPathDB" id="TriTrypDB:TcCLB.511735.34"/>
<keyword evidence="1" id="KW-0472">Membrane</keyword>
<reference evidence="2 3" key="1">
    <citation type="journal article" date="2018" name="Microb. Genom.">
        <title>Expanding an expanded genome: long-read sequencing of Trypanosoma cruzi.</title>
        <authorList>
            <person name="Berna L."/>
            <person name="Rodriguez M."/>
            <person name="Chiribao M.L."/>
            <person name="Parodi-Talice A."/>
            <person name="Pita S."/>
            <person name="Rijo G."/>
            <person name="Alvarez-Valin F."/>
            <person name="Robello C."/>
        </authorList>
    </citation>
    <scope>NUCLEOTIDE SEQUENCE [LARGE SCALE GENOMIC DNA]</scope>
    <source>
        <strain evidence="2 3">Dm28c</strain>
    </source>
</reference>
<dbReference type="EMBL" id="PRFA01000018">
    <property type="protein sequence ID" value="PWU96676.1"/>
    <property type="molecule type" value="Genomic_DNA"/>
</dbReference>
<dbReference type="AlphaFoldDB" id="A0A2V2VLT5"/>
<sequence length="129" mass="14814">MEYAKTRSVPSTIREKNVKVVEKGPGNDHLHFIYHWLDSKDPKGARWRIENIYWNGWRAFFVGFALFGAGITFLALGFACLRIVGDNPRGCVLLILGGMLSLPGLYSLMVLWYYVCGNRNYSYNQLLFE</sequence>
<organism evidence="2 3">
    <name type="scientific">Trypanosoma cruzi</name>
    <dbReference type="NCBI Taxonomy" id="5693"/>
    <lineage>
        <taxon>Eukaryota</taxon>
        <taxon>Discoba</taxon>
        <taxon>Euglenozoa</taxon>
        <taxon>Kinetoplastea</taxon>
        <taxon>Metakinetoplastina</taxon>
        <taxon>Trypanosomatida</taxon>
        <taxon>Trypanosomatidae</taxon>
        <taxon>Trypanosoma</taxon>
        <taxon>Schizotrypanum</taxon>
    </lineage>
</organism>